<dbReference type="Pfam" id="PF17128">
    <property type="entry name" value="DUF5107"/>
    <property type="match status" value="1"/>
</dbReference>
<organism evidence="4 5">
    <name type="scientific">Olivibacter ginsenosidimutans</name>
    <dbReference type="NCBI Taxonomy" id="1176537"/>
    <lineage>
        <taxon>Bacteria</taxon>
        <taxon>Pseudomonadati</taxon>
        <taxon>Bacteroidota</taxon>
        <taxon>Sphingobacteriia</taxon>
        <taxon>Sphingobacteriales</taxon>
        <taxon>Sphingobacteriaceae</taxon>
        <taxon>Olivibacter</taxon>
    </lineage>
</organism>
<feature type="domain" description="DUF5107" evidence="3">
    <location>
        <begin position="49"/>
        <end position="352"/>
    </location>
</feature>
<feature type="signal peptide" evidence="2">
    <location>
        <begin position="1"/>
        <end position="20"/>
    </location>
</feature>
<dbReference type="RefSeq" id="WP_345233638.1">
    <property type="nucleotide sequence ID" value="NZ_BAABIQ010000042.1"/>
</dbReference>
<evidence type="ECO:0000313" key="4">
    <source>
        <dbReference type="EMBL" id="GAA4802541.1"/>
    </source>
</evidence>
<evidence type="ECO:0000256" key="1">
    <source>
        <dbReference type="PROSITE-ProRule" id="PRU00339"/>
    </source>
</evidence>
<dbReference type="EMBL" id="BAABIQ010000042">
    <property type="protein sequence ID" value="GAA4802541.1"/>
    <property type="molecule type" value="Genomic_DNA"/>
</dbReference>
<keyword evidence="2" id="KW-0732">Signal</keyword>
<dbReference type="InterPro" id="IPR033396">
    <property type="entry name" value="DUF5107"/>
</dbReference>
<dbReference type="PROSITE" id="PS50005">
    <property type="entry name" value="TPR"/>
    <property type="match status" value="1"/>
</dbReference>
<dbReference type="Gene3D" id="1.25.40.10">
    <property type="entry name" value="Tetratricopeptide repeat domain"/>
    <property type="match status" value="2"/>
</dbReference>
<keyword evidence="5" id="KW-1185">Reference proteome</keyword>
<dbReference type="InterPro" id="IPR011990">
    <property type="entry name" value="TPR-like_helical_dom_sf"/>
</dbReference>
<proteinExistence type="predicted"/>
<feature type="chain" id="PRO_5045077950" evidence="2">
    <location>
        <begin position="21"/>
        <end position="1039"/>
    </location>
</feature>
<reference evidence="5" key="1">
    <citation type="journal article" date="2019" name="Int. J. Syst. Evol. Microbiol.">
        <title>The Global Catalogue of Microorganisms (GCM) 10K type strain sequencing project: providing services to taxonomists for standard genome sequencing and annotation.</title>
        <authorList>
            <consortium name="The Broad Institute Genomics Platform"/>
            <consortium name="The Broad Institute Genome Sequencing Center for Infectious Disease"/>
            <person name="Wu L."/>
            <person name="Ma J."/>
        </authorList>
    </citation>
    <scope>NUCLEOTIDE SEQUENCE [LARGE SCALE GENOMIC DNA]</scope>
    <source>
        <strain evidence="5">JCM 18200</strain>
    </source>
</reference>
<evidence type="ECO:0000313" key="5">
    <source>
        <dbReference type="Proteomes" id="UP001501411"/>
    </source>
</evidence>
<gene>
    <name evidence="4" type="ORF">GCM10023231_34390</name>
</gene>
<comment type="caution">
    <text evidence="4">The sequence shown here is derived from an EMBL/GenBank/DDBJ whole genome shotgun (WGS) entry which is preliminary data.</text>
</comment>
<accession>A0ABP9BYX1</accession>
<sequence length="1039" mass="119844">MIKPMRISLLMSMLPTLLYAQQAASIRETTQRYVTYSFSDPDPIPASQKIYPYFRFDGFTDKPIQKNWKIVELENDFIKVRIMPEIGGKIWSAFDKIAQKDFIYNNGVVKFRDIAMRGPWTSGGIEANYGIIGHTPNTSTPIDYLTQKHDDGSVSCFISTLDLLTRTRWTLEIKLEKDKRYFSTRSFWSNTNPVEQPYYTWMNLGVPAADDLQFLYPGDHYIGHDGESHPWPIDEQGRNLSFYNQNNFGGSKSYHVLGAHSRYFSAYWKKQDYGMLRYANREDKLGKKIFLWAQSGEGKIWEQLLTDNSGQYVEIQSGRLFNQNMFESSFTPFKQIDFKPYQTDTWVEYWFPYQGIGPAQAASLLGTFSSQTAENKFMLHIDPNQTLADSLIVYDEHEKPIYKTFVQTAVGQPISLEIPRAGEYIPKKVKIRQELVDLTESAPSGVLQRPVKMAEAIDTGSAYGLYLQGRDRMRLRFYKEAEPKIAQSLAKDASFIPALVEMAKLQWMHMNYDSAFYYAKKALGIDTYHGEANYYYGLAAAKLGKTYDAMDGFEVASLDPTFQSAAYTALSRLYVMGNDYQRAFDYARKALDKNDGNIEALQLQYINARLLHLNSNLLDTIADAILRREPLNPFIRFERYLKQGTSAAKDHFTSLIRNEMPMETYLELAIWYANIQQIDDAKAVLKQSPLNIEAMYWLAWLCRGAEVEKNKWLKMAEEADVKQVFPFREESAAVFAWAKEERKSWKANYLEALIHIFRNNEDTARILLDKVKEPVNFAPFYVVRARLYDAGEVLAQQQDLKRAIQVDKQEWRYGQWLARCLSRQGKYAEAVAAIKPYYERHPSNYIIGLDYIRMLLLNGEFLTAEKVLNNMHILPFEGATDGHRYYEQTKLMLALQALRDKKYDLANSKVQEAQQWPINLGVGEPYATMQDEQMPDWVKAQIYRAAGKQQAYEQQLLKIVEDKKRPTVETATLQVAALKALGRSREAEAKVNEWKADQESPLAISKEEALLQRAFVDGKDFELNLLINALLAKQDKRLF</sequence>
<keyword evidence="1" id="KW-0802">TPR repeat</keyword>
<feature type="repeat" description="TPR" evidence="1">
    <location>
        <begin position="564"/>
        <end position="597"/>
    </location>
</feature>
<protein>
    <submittedName>
        <fullName evidence="4">DUF5107 domain-containing protein</fullName>
    </submittedName>
</protein>
<dbReference type="SUPFAM" id="SSF48452">
    <property type="entry name" value="TPR-like"/>
    <property type="match status" value="1"/>
</dbReference>
<evidence type="ECO:0000256" key="2">
    <source>
        <dbReference type="SAM" id="SignalP"/>
    </source>
</evidence>
<name>A0ABP9BYX1_9SPHI</name>
<dbReference type="Proteomes" id="UP001501411">
    <property type="component" value="Unassembled WGS sequence"/>
</dbReference>
<dbReference type="InterPro" id="IPR019734">
    <property type="entry name" value="TPR_rpt"/>
</dbReference>
<evidence type="ECO:0000259" key="3">
    <source>
        <dbReference type="Pfam" id="PF17128"/>
    </source>
</evidence>